<dbReference type="SUPFAM" id="SSF53474">
    <property type="entry name" value="alpha/beta-Hydrolases"/>
    <property type="match status" value="1"/>
</dbReference>
<keyword evidence="1 3" id="KW-0378">Hydrolase</keyword>
<evidence type="ECO:0000259" key="2">
    <source>
        <dbReference type="Pfam" id="PF07859"/>
    </source>
</evidence>
<comment type="caution">
    <text evidence="3">The sequence shown here is derived from an EMBL/GenBank/DDBJ whole genome shotgun (WGS) entry which is preliminary data.</text>
</comment>
<dbReference type="GO" id="GO:0016787">
    <property type="term" value="F:hydrolase activity"/>
    <property type="evidence" value="ECO:0007669"/>
    <property type="project" value="UniProtKB-KW"/>
</dbReference>
<dbReference type="InterPro" id="IPR050300">
    <property type="entry name" value="GDXG_lipolytic_enzyme"/>
</dbReference>
<gene>
    <name evidence="3" type="ORF">RMCB_3958</name>
</gene>
<proteinExistence type="predicted"/>
<feature type="domain" description="Alpha/beta hydrolase fold-3" evidence="2">
    <location>
        <begin position="90"/>
        <end position="296"/>
    </location>
</feature>
<protein>
    <submittedName>
        <fullName evidence="3">Alpha/beta hydrolase domain-containing protein</fullName>
    </submittedName>
</protein>
<dbReference type="STRING" id="146020.RMCB_3958"/>
<dbReference type="AlphaFoldDB" id="A0A100W1D7"/>
<dbReference type="PANTHER" id="PTHR48081:SF8">
    <property type="entry name" value="ALPHA_BETA HYDROLASE FOLD-3 DOMAIN-CONTAINING PROTEIN-RELATED"/>
    <property type="match status" value="1"/>
</dbReference>
<dbReference type="RefSeq" id="WP_062830159.1">
    <property type="nucleotide sequence ID" value="NZ_BCSX01000035.1"/>
</dbReference>
<accession>A0A100W1D7</accession>
<dbReference type="Pfam" id="PF07859">
    <property type="entry name" value="Abhydrolase_3"/>
    <property type="match status" value="1"/>
</dbReference>
<reference evidence="4" key="2">
    <citation type="submission" date="2016-02" db="EMBL/GenBank/DDBJ databases">
        <title>Draft genome sequence of five rapidly growing Mycobacterium species.</title>
        <authorList>
            <person name="Katahira K."/>
            <person name="Gotou Y."/>
            <person name="Iida K."/>
            <person name="Ogura Y."/>
            <person name="Hayashi T."/>
        </authorList>
    </citation>
    <scope>NUCLEOTIDE SEQUENCE [LARGE SCALE GENOMIC DNA]</scope>
    <source>
        <strain evidence="4">JCM15654</strain>
    </source>
</reference>
<evidence type="ECO:0000313" key="4">
    <source>
        <dbReference type="Proteomes" id="UP000069620"/>
    </source>
</evidence>
<sequence>MSNHHEAAPDVTAGLDPEIADIIEALDSGFPAVHTMTGEQARAAIRSRFVPVAQPEAVGAMDDTTVPGPAGVVPVRIYRPRTAEGPVPTLVFAHGGGWVFCDLDSHDELCRDLANRIPAVVISVHYRRASEEGAWPAAAEDVYAATCWAADHVSTLGGDPGAIMVGGDSAGGNLAAVTAVMARDRGGAELAGQLLLYPVIAADFDTDSYRRFGEGFYNPRRALQWYWDQYVPDISDREHPYASPLQADLAGLPPAITFVAGHDPLRDEGLAYAEALRAAGVSSVTRVFDGGVHGFMTMRALDICRRARAQACVDVATVLGHKVTG</sequence>
<dbReference type="Proteomes" id="UP000069620">
    <property type="component" value="Unassembled WGS sequence"/>
</dbReference>
<name>A0A100W1D7_9MYCO</name>
<dbReference type="Gene3D" id="3.40.50.1820">
    <property type="entry name" value="alpha/beta hydrolase"/>
    <property type="match status" value="1"/>
</dbReference>
<dbReference type="InterPro" id="IPR013094">
    <property type="entry name" value="AB_hydrolase_3"/>
</dbReference>
<keyword evidence="4" id="KW-1185">Reference proteome</keyword>
<evidence type="ECO:0000256" key="1">
    <source>
        <dbReference type="ARBA" id="ARBA00022801"/>
    </source>
</evidence>
<reference evidence="4" key="1">
    <citation type="journal article" date="2016" name="Genome Announc.">
        <title>Draft Genome Sequences of Five Rapidly Growing Mycobacterium Species, M. thermoresistibile, M. fortuitum subsp. acetamidolyticum, M. canariasense, M. brisbanense, and M. novocastrense.</title>
        <authorList>
            <person name="Katahira K."/>
            <person name="Ogura Y."/>
            <person name="Gotoh Y."/>
            <person name="Hayashi T."/>
        </authorList>
    </citation>
    <scope>NUCLEOTIDE SEQUENCE [LARGE SCALE GENOMIC DNA]</scope>
    <source>
        <strain evidence="4">JCM15654</strain>
    </source>
</reference>
<organism evidence="3 4">
    <name type="scientific">Mycolicibacterium brisbanense</name>
    <dbReference type="NCBI Taxonomy" id="146020"/>
    <lineage>
        <taxon>Bacteria</taxon>
        <taxon>Bacillati</taxon>
        <taxon>Actinomycetota</taxon>
        <taxon>Actinomycetes</taxon>
        <taxon>Mycobacteriales</taxon>
        <taxon>Mycobacteriaceae</taxon>
        <taxon>Mycolicibacterium</taxon>
    </lineage>
</organism>
<dbReference type="EMBL" id="BCSX01000035">
    <property type="protein sequence ID" value="GAS89862.1"/>
    <property type="molecule type" value="Genomic_DNA"/>
</dbReference>
<evidence type="ECO:0000313" key="3">
    <source>
        <dbReference type="EMBL" id="GAS89862.1"/>
    </source>
</evidence>
<dbReference type="PANTHER" id="PTHR48081">
    <property type="entry name" value="AB HYDROLASE SUPERFAMILY PROTEIN C4A8.06C"/>
    <property type="match status" value="1"/>
</dbReference>
<dbReference type="InterPro" id="IPR029058">
    <property type="entry name" value="AB_hydrolase_fold"/>
</dbReference>
<dbReference type="OrthoDB" id="3181909at2"/>